<keyword evidence="1" id="KW-1133">Transmembrane helix</keyword>
<feature type="transmembrane region" description="Helical" evidence="1">
    <location>
        <begin position="57"/>
        <end position="75"/>
    </location>
</feature>
<accession>A0ABQ9ZVA9</accession>
<keyword evidence="3" id="KW-1185">Reference proteome</keyword>
<dbReference type="Proteomes" id="UP001234178">
    <property type="component" value="Unassembled WGS sequence"/>
</dbReference>
<evidence type="ECO:0000313" key="2">
    <source>
        <dbReference type="EMBL" id="KAK4016845.1"/>
    </source>
</evidence>
<keyword evidence="1" id="KW-0472">Membrane</keyword>
<sequence>MFLRPMVNGTRGACERAHNHCVPPRKNSCEWIRTVIGRKLVASAHYGTVEIIIDARATMAFLVLILASSFYFAIFKPSLMAIEWELDAFLFPEIN</sequence>
<proteinExistence type="predicted"/>
<protein>
    <submittedName>
        <fullName evidence="2">Uncharacterized protein</fullName>
    </submittedName>
</protein>
<evidence type="ECO:0000313" key="3">
    <source>
        <dbReference type="Proteomes" id="UP001234178"/>
    </source>
</evidence>
<reference evidence="2 3" key="1">
    <citation type="journal article" date="2023" name="Nucleic Acids Res.">
        <title>The hologenome of Daphnia magna reveals possible DNA methylation and microbiome-mediated evolution of the host genome.</title>
        <authorList>
            <person name="Chaturvedi A."/>
            <person name="Li X."/>
            <person name="Dhandapani V."/>
            <person name="Marshall H."/>
            <person name="Kissane S."/>
            <person name="Cuenca-Cambronero M."/>
            <person name="Asole G."/>
            <person name="Calvet F."/>
            <person name="Ruiz-Romero M."/>
            <person name="Marangio P."/>
            <person name="Guigo R."/>
            <person name="Rago D."/>
            <person name="Mirbahai L."/>
            <person name="Eastwood N."/>
            <person name="Colbourne J.K."/>
            <person name="Zhou J."/>
            <person name="Mallon E."/>
            <person name="Orsini L."/>
        </authorList>
    </citation>
    <scope>NUCLEOTIDE SEQUENCE [LARGE SCALE GENOMIC DNA]</scope>
    <source>
        <strain evidence="2">LRV0_1</strain>
    </source>
</reference>
<gene>
    <name evidence="2" type="ORF">OUZ56_031812</name>
</gene>
<name>A0ABQ9ZVA9_9CRUS</name>
<dbReference type="EMBL" id="JAOYFB010000005">
    <property type="protein sequence ID" value="KAK4016845.1"/>
    <property type="molecule type" value="Genomic_DNA"/>
</dbReference>
<evidence type="ECO:0000256" key="1">
    <source>
        <dbReference type="SAM" id="Phobius"/>
    </source>
</evidence>
<comment type="caution">
    <text evidence="2">The sequence shown here is derived from an EMBL/GenBank/DDBJ whole genome shotgun (WGS) entry which is preliminary data.</text>
</comment>
<organism evidence="2 3">
    <name type="scientific">Daphnia magna</name>
    <dbReference type="NCBI Taxonomy" id="35525"/>
    <lineage>
        <taxon>Eukaryota</taxon>
        <taxon>Metazoa</taxon>
        <taxon>Ecdysozoa</taxon>
        <taxon>Arthropoda</taxon>
        <taxon>Crustacea</taxon>
        <taxon>Branchiopoda</taxon>
        <taxon>Diplostraca</taxon>
        <taxon>Cladocera</taxon>
        <taxon>Anomopoda</taxon>
        <taxon>Daphniidae</taxon>
        <taxon>Daphnia</taxon>
    </lineage>
</organism>
<keyword evidence="1" id="KW-0812">Transmembrane</keyword>